<dbReference type="InterPro" id="IPR051017">
    <property type="entry name" value="Aldolase-II_Adducin_sf"/>
</dbReference>
<protein>
    <recommendedName>
        <fullName evidence="1">Class II aldolase/adducin N-terminal domain-containing protein</fullName>
    </recommendedName>
</protein>
<evidence type="ECO:0000313" key="2">
    <source>
        <dbReference type="EMBL" id="KAK8146837.1"/>
    </source>
</evidence>
<keyword evidence="3" id="KW-1185">Reference proteome</keyword>
<dbReference type="InterPro" id="IPR001303">
    <property type="entry name" value="Aldolase_II/adducin_N"/>
</dbReference>
<dbReference type="InterPro" id="IPR036409">
    <property type="entry name" value="Aldolase_II/adducin_N_sf"/>
</dbReference>
<gene>
    <name evidence="2" type="ORF">G3M48_002533</name>
</gene>
<organism evidence="2 3">
    <name type="scientific">Beauveria asiatica</name>
    <dbReference type="NCBI Taxonomy" id="1069075"/>
    <lineage>
        <taxon>Eukaryota</taxon>
        <taxon>Fungi</taxon>
        <taxon>Dikarya</taxon>
        <taxon>Ascomycota</taxon>
        <taxon>Pezizomycotina</taxon>
        <taxon>Sordariomycetes</taxon>
        <taxon>Hypocreomycetidae</taxon>
        <taxon>Hypocreales</taxon>
        <taxon>Cordycipitaceae</taxon>
        <taxon>Beauveria</taxon>
    </lineage>
</organism>
<reference evidence="2 3" key="1">
    <citation type="submission" date="2020-02" db="EMBL/GenBank/DDBJ databases">
        <title>Comparative genomics of the hypocrealean fungal genus Beauvera.</title>
        <authorList>
            <person name="Showalter D.N."/>
            <person name="Bushley K.E."/>
            <person name="Rehner S.A."/>
        </authorList>
    </citation>
    <scope>NUCLEOTIDE SEQUENCE [LARGE SCALE GENOMIC DNA]</scope>
    <source>
        <strain evidence="2 3">ARSEF4384</strain>
    </source>
</reference>
<name>A0AAW0RX61_9HYPO</name>
<proteinExistence type="predicted"/>
<dbReference type="Pfam" id="PF00596">
    <property type="entry name" value="Aldolase_II"/>
    <property type="match status" value="1"/>
</dbReference>
<dbReference type="PANTHER" id="PTHR10672:SF41">
    <property type="entry name" value="CLASS II ALDOLASE_ADDUCIN DOMAIN PROTEIN (AFU_ORTHOLOGUE AFUA_3G01330)"/>
    <property type="match status" value="1"/>
</dbReference>
<dbReference type="SMART" id="SM01007">
    <property type="entry name" value="Aldolase_II"/>
    <property type="match status" value="1"/>
</dbReference>
<dbReference type="SUPFAM" id="SSF53639">
    <property type="entry name" value="AraD/HMP-PK domain-like"/>
    <property type="match status" value="1"/>
</dbReference>
<dbReference type="EMBL" id="JAAHCF010000186">
    <property type="protein sequence ID" value="KAK8146837.1"/>
    <property type="molecule type" value="Genomic_DNA"/>
</dbReference>
<dbReference type="Gene3D" id="3.40.225.10">
    <property type="entry name" value="Class II aldolase/adducin N-terminal domain"/>
    <property type="match status" value="1"/>
</dbReference>
<accession>A0AAW0RX61</accession>
<comment type="caution">
    <text evidence="2">The sequence shown here is derived from an EMBL/GenBank/DDBJ whole genome shotgun (WGS) entry which is preliminary data.</text>
</comment>
<dbReference type="AlphaFoldDB" id="A0AAW0RX61"/>
<evidence type="ECO:0000259" key="1">
    <source>
        <dbReference type="SMART" id="SM01007"/>
    </source>
</evidence>
<evidence type="ECO:0000313" key="3">
    <source>
        <dbReference type="Proteomes" id="UP001397290"/>
    </source>
</evidence>
<dbReference type="GO" id="GO:0005856">
    <property type="term" value="C:cytoskeleton"/>
    <property type="evidence" value="ECO:0007669"/>
    <property type="project" value="TreeGrafter"/>
</dbReference>
<dbReference type="PANTHER" id="PTHR10672">
    <property type="entry name" value="ADDUCIN"/>
    <property type="match status" value="1"/>
</dbReference>
<sequence>MPRQSGEENKFLYDFSAAGGFCQPLTCDDTREERDYYKGRLTAAFRVSFALIKRSDLVLLDDDGKVIDHGSCKFMQLESTRWILDSKAFVHRARPDVTCAAHAHSVFGRTLSGLSLPLALISQHAFFYSEIALYDQFDGIVLGSTERNAIADTIGGQKAAILRNHGLLTAGASVEALSFDLPHLKASVTLSLFSWPLVLTHALVTLKEVSHAEAQETCEKLGQHASS</sequence>
<dbReference type="Proteomes" id="UP001397290">
    <property type="component" value="Unassembled WGS sequence"/>
</dbReference>
<dbReference type="GO" id="GO:0051015">
    <property type="term" value="F:actin filament binding"/>
    <property type="evidence" value="ECO:0007669"/>
    <property type="project" value="TreeGrafter"/>
</dbReference>
<feature type="domain" description="Class II aldolase/adducin N-terminal" evidence="1">
    <location>
        <begin position="10"/>
        <end position="192"/>
    </location>
</feature>